<gene>
    <name evidence="7" type="ORF">BDV24DRAFT_154664</name>
</gene>
<dbReference type="GO" id="GO:0050660">
    <property type="term" value="F:flavin adenine dinucleotide binding"/>
    <property type="evidence" value="ECO:0007669"/>
    <property type="project" value="InterPro"/>
</dbReference>
<organism evidence="7">
    <name type="scientific">Aspergillus arachidicola</name>
    <dbReference type="NCBI Taxonomy" id="656916"/>
    <lineage>
        <taxon>Eukaryota</taxon>
        <taxon>Fungi</taxon>
        <taxon>Dikarya</taxon>
        <taxon>Ascomycota</taxon>
        <taxon>Pezizomycotina</taxon>
        <taxon>Eurotiomycetes</taxon>
        <taxon>Eurotiomycetidae</taxon>
        <taxon>Eurotiales</taxon>
        <taxon>Aspergillaceae</taxon>
        <taxon>Aspergillus</taxon>
        <taxon>Aspergillus subgen. Circumdati</taxon>
    </lineage>
</organism>
<dbReference type="InterPro" id="IPR020946">
    <property type="entry name" value="Flavin_mOase-like"/>
</dbReference>
<reference evidence="7" key="1">
    <citation type="submission" date="2019-04" db="EMBL/GenBank/DDBJ databases">
        <title>Friends and foes A comparative genomics study of 23 Aspergillus species from section Flavi.</title>
        <authorList>
            <consortium name="DOE Joint Genome Institute"/>
            <person name="Kjaerbolling I."/>
            <person name="Vesth T."/>
            <person name="Frisvad J.C."/>
            <person name="Nybo J.L."/>
            <person name="Theobald S."/>
            <person name="Kildgaard S."/>
            <person name="Isbrandt T."/>
            <person name="Kuo A."/>
            <person name="Sato A."/>
            <person name="Lyhne E.K."/>
            <person name="Kogle M.E."/>
            <person name="Wiebenga A."/>
            <person name="Kun R.S."/>
            <person name="Lubbers R.J."/>
            <person name="Makela M.R."/>
            <person name="Barry K."/>
            <person name="Chovatia M."/>
            <person name="Clum A."/>
            <person name="Daum C."/>
            <person name="Haridas S."/>
            <person name="He G."/>
            <person name="LaButti K."/>
            <person name="Lipzen A."/>
            <person name="Mondo S."/>
            <person name="Riley R."/>
            <person name="Salamov A."/>
            <person name="Simmons B.A."/>
            <person name="Magnuson J.K."/>
            <person name="Henrissat B."/>
            <person name="Mortensen U.H."/>
            <person name="Larsen T.O."/>
            <person name="Devries R.P."/>
            <person name="Grigoriev I.V."/>
            <person name="Machida M."/>
            <person name="Baker S.E."/>
            <person name="Andersen M.R."/>
        </authorList>
    </citation>
    <scope>NUCLEOTIDE SEQUENCE</scope>
    <source>
        <strain evidence="7">CBS 117612</strain>
    </source>
</reference>
<dbReference type="GO" id="GO:0004499">
    <property type="term" value="F:N,N-dimethylaniline monooxygenase activity"/>
    <property type="evidence" value="ECO:0007669"/>
    <property type="project" value="InterPro"/>
</dbReference>
<evidence type="ECO:0000256" key="2">
    <source>
        <dbReference type="ARBA" id="ARBA00022630"/>
    </source>
</evidence>
<dbReference type="GO" id="GO:0050661">
    <property type="term" value="F:NADP binding"/>
    <property type="evidence" value="ECO:0007669"/>
    <property type="project" value="InterPro"/>
</dbReference>
<dbReference type="PANTHER" id="PTHR43872:SF1">
    <property type="entry name" value="MONOOXYGENASE, PUTATIVE (AFU_ORTHOLOGUE AFUA_8G02570)-RELATED"/>
    <property type="match status" value="1"/>
</dbReference>
<evidence type="ECO:0000313" key="7">
    <source>
        <dbReference type="EMBL" id="KAE8337103.1"/>
    </source>
</evidence>
<evidence type="ECO:0000256" key="6">
    <source>
        <dbReference type="ARBA" id="ARBA00023033"/>
    </source>
</evidence>
<dbReference type="SUPFAM" id="SSF51905">
    <property type="entry name" value="FAD/NAD(P)-binding domain"/>
    <property type="match status" value="2"/>
</dbReference>
<proteinExistence type="predicted"/>
<comment type="cofactor">
    <cofactor evidence="1">
        <name>FAD</name>
        <dbReference type="ChEBI" id="CHEBI:57692"/>
    </cofactor>
</comment>
<dbReference type="Proteomes" id="UP000325558">
    <property type="component" value="Unassembled WGS sequence"/>
</dbReference>
<accession>A0A5N6XWS2</accession>
<dbReference type="OrthoDB" id="66881at2759"/>
<evidence type="ECO:0008006" key="8">
    <source>
        <dbReference type="Google" id="ProtNLM"/>
    </source>
</evidence>
<dbReference type="AlphaFoldDB" id="A0A5N6XWS2"/>
<dbReference type="InterPro" id="IPR051820">
    <property type="entry name" value="FAD-binding_MO"/>
</dbReference>
<dbReference type="PANTHER" id="PTHR43872">
    <property type="entry name" value="MONOOXYGENASE, PUTATIVE (AFU_ORTHOLOGUE AFUA_8G02570)-RELATED"/>
    <property type="match status" value="1"/>
</dbReference>
<evidence type="ECO:0000256" key="1">
    <source>
        <dbReference type="ARBA" id="ARBA00001974"/>
    </source>
</evidence>
<keyword evidence="4" id="KW-0521">NADP</keyword>
<keyword evidence="5" id="KW-0560">Oxidoreductase</keyword>
<keyword evidence="3" id="KW-0274">FAD</keyword>
<dbReference type="Pfam" id="PF00743">
    <property type="entry name" value="FMO-like"/>
    <property type="match status" value="1"/>
</dbReference>
<keyword evidence="6" id="KW-0503">Monooxygenase</keyword>
<dbReference type="EMBL" id="ML737185">
    <property type="protein sequence ID" value="KAE8337103.1"/>
    <property type="molecule type" value="Genomic_DNA"/>
</dbReference>
<evidence type="ECO:0000256" key="4">
    <source>
        <dbReference type="ARBA" id="ARBA00022857"/>
    </source>
</evidence>
<keyword evidence="2" id="KW-0285">Flavoprotein</keyword>
<name>A0A5N6XWS2_9EURO</name>
<dbReference type="Gene3D" id="3.50.50.60">
    <property type="entry name" value="FAD/NAD(P)-binding domain"/>
    <property type="match status" value="2"/>
</dbReference>
<dbReference type="PRINTS" id="PR00411">
    <property type="entry name" value="PNDRDTASEI"/>
</dbReference>
<evidence type="ECO:0000256" key="3">
    <source>
        <dbReference type="ARBA" id="ARBA00022827"/>
    </source>
</evidence>
<protein>
    <recommendedName>
        <fullName evidence="8">Monooxygenase</fullName>
    </recommendedName>
</protein>
<dbReference type="InterPro" id="IPR036188">
    <property type="entry name" value="FAD/NAD-bd_sf"/>
</dbReference>
<evidence type="ECO:0000256" key="5">
    <source>
        <dbReference type="ARBA" id="ARBA00023002"/>
    </source>
</evidence>
<sequence length="487" mass="55004">MNTDASSSLDVAIIGAGISGINFAYRLQEVLPNYTYEIFERRGAVGGTWDLFRYPGIRSDSDLFTFGFEWFPWEKDNPIADGPSICRYMNEAVARFGIDKHISFHHRVTTAQWSSKDCHWTLTVESSDATQKIAARYLVFGTGYYDHDTPREVDIPGLDGFNGAVITPQFWPQDYDYTDKRIIIIGSGATAVTLVPALAERAAQVTMLQRSPTYILSIPNTVRSWIDYLLPRWLSHWRNRIAFIVKGWLLYTISVYYTNLMRSAIRSRTIKQLPEEVHHDPHFQPRYNPWDQRLCVCPNGDFFKSLHTGRAEIKTGAIEQVSTTGIILQPQDASSETLEADAIVLATGLKLRVAGGIDILIDGERCEPSSRLMWNNVMLQDVPNAAFPIGYINASWTLGADTASLHFYRLVQHLDSHGIRAAVPRESDESRIRPLPLFNLNATYVTESDAGLPRAAREKPWQPRSTYFADLLKARFIAPAKGLQLIK</sequence>
<dbReference type="FunFam" id="3.50.50.60:FF:000228">
    <property type="entry name" value="FAD-containing monooxygenase EthA"/>
    <property type="match status" value="1"/>
</dbReference>